<comment type="caution">
    <text evidence="1">The sequence shown here is derived from an EMBL/GenBank/DDBJ whole genome shotgun (WGS) entry which is preliminary data.</text>
</comment>
<reference evidence="1 2" key="1">
    <citation type="submission" date="2023-10" db="EMBL/GenBank/DDBJ databases">
        <title>Development of a sustainable strategy for remediation of hydrocarbon-contaminated territories based on the waste exchange concept.</title>
        <authorList>
            <person name="Krivoruchko A."/>
        </authorList>
    </citation>
    <scope>NUCLEOTIDE SEQUENCE [LARGE SCALE GENOMIC DNA]</scope>
    <source>
        <strain evidence="1 2">IEGM 60</strain>
    </source>
</reference>
<dbReference type="Proteomes" id="UP001185737">
    <property type="component" value="Unassembled WGS sequence"/>
</dbReference>
<proteinExistence type="predicted"/>
<evidence type="ECO:0000313" key="2">
    <source>
        <dbReference type="Proteomes" id="UP001185737"/>
    </source>
</evidence>
<dbReference type="Gene3D" id="3.40.50.150">
    <property type="entry name" value="Vaccinia Virus protein VP39"/>
    <property type="match status" value="1"/>
</dbReference>
<evidence type="ECO:0000313" key="1">
    <source>
        <dbReference type="EMBL" id="MDV6286905.1"/>
    </source>
</evidence>
<sequence length="77" mass="8681">MLDVNRYDAVTQILDENHVSLTKDGVRLGPISCRLVWPSEMDLMARIAGLRLVDRWGGWNGQPFTAASGRHINVYAR</sequence>
<accession>A0ABU4CTL5</accession>
<protein>
    <submittedName>
        <fullName evidence="1">Uncharacterized protein</fullName>
    </submittedName>
</protein>
<dbReference type="InterPro" id="IPR029063">
    <property type="entry name" value="SAM-dependent_MTases_sf"/>
</dbReference>
<gene>
    <name evidence="1" type="ORF">R3Q59_41245</name>
</gene>
<dbReference type="RefSeq" id="WP_317571854.1">
    <property type="nucleotide sequence ID" value="NZ_JAWLKA010000050.1"/>
</dbReference>
<dbReference type="EMBL" id="JAWLKA010000050">
    <property type="protein sequence ID" value="MDV6286905.1"/>
    <property type="molecule type" value="Genomic_DNA"/>
</dbReference>
<keyword evidence="2" id="KW-1185">Reference proteome</keyword>
<name>A0ABU4CTL5_RHOJO</name>
<organism evidence="1 2">
    <name type="scientific">Rhodococcus jostii</name>
    <dbReference type="NCBI Taxonomy" id="132919"/>
    <lineage>
        <taxon>Bacteria</taxon>
        <taxon>Bacillati</taxon>
        <taxon>Actinomycetota</taxon>
        <taxon>Actinomycetes</taxon>
        <taxon>Mycobacteriales</taxon>
        <taxon>Nocardiaceae</taxon>
        <taxon>Rhodococcus</taxon>
    </lineage>
</organism>